<evidence type="ECO:0000313" key="1">
    <source>
        <dbReference type="EMBL" id="TVY23756.1"/>
    </source>
</evidence>
<organism evidence="1 2">
    <name type="scientific">Lachnellula hyalina</name>
    <dbReference type="NCBI Taxonomy" id="1316788"/>
    <lineage>
        <taxon>Eukaryota</taxon>
        <taxon>Fungi</taxon>
        <taxon>Dikarya</taxon>
        <taxon>Ascomycota</taxon>
        <taxon>Pezizomycotina</taxon>
        <taxon>Leotiomycetes</taxon>
        <taxon>Helotiales</taxon>
        <taxon>Lachnaceae</taxon>
        <taxon>Lachnellula</taxon>
    </lineage>
</organism>
<keyword evidence="2" id="KW-1185">Reference proteome</keyword>
<dbReference type="OrthoDB" id="4934446at2759"/>
<dbReference type="Proteomes" id="UP000431533">
    <property type="component" value="Unassembled WGS sequence"/>
</dbReference>
<comment type="caution">
    <text evidence="1">The sequence shown here is derived from an EMBL/GenBank/DDBJ whole genome shotgun (WGS) entry which is preliminary data.</text>
</comment>
<proteinExistence type="predicted"/>
<dbReference type="GeneID" id="41987631"/>
<evidence type="ECO:0000313" key="2">
    <source>
        <dbReference type="Proteomes" id="UP000431533"/>
    </source>
</evidence>
<reference evidence="1 2" key="1">
    <citation type="submission" date="2018-05" db="EMBL/GenBank/DDBJ databases">
        <title>Genome sequencing and assembly of the regulated plant pathogen Lachnellula willkommii and related sister species for the development of diagnostic species identification markers.</title>
        <authorList>
            <person name="Giroux E."/>
            <person name="Bilodeau G."/>
        </authorList>
    </citation>
    <scope>NUCLEOTIDE SEQUENCE [LARGE SCALE GENOMIC DNA]</scope>
    <source>
        <strain evidence="1 2">CBS 185.66</strain>
    </source>
</reference>
<dbReference type="EMBL" id="QGMH01000163">
    <property type="protein sequence ID" value="TVY23756.1"/>
    <property type="molecule type" value="Genomic_DNA"/>
</dbReference>
<dbReference type="AlphaFoldDB" id="A0A8H8TYB4"/>
<sequence>MSTTFQIIFEGRVYVYTRRILGFEDVIGKAYRLLQGTSKGASAFDALHQGIATKWILQDDVVKPFGDKRQLLTFVCSFNLDRDVLCYSDESGHIQLPLDRLRKPPQPQRQEFTPFEIVPPAQLDLAEFPPPYHSPSTPISARRLAFLSRILSDFAEQWRHILRSSYAESTFRRLAKAIVSLATCEF</sequence>
<name>A0A8H8TYB4_9HELO</name>
<gene>
    <name evidence="1" type="ORF">LHYA1_G007433</name>
</gene>
<dbReference type="RefSeq" id="XP_031002544.1">
    <property type="nucleotide sequence ID" value="XM_031152362.1"/>
</dbReference>
<accession>A0A8H8TYB4</accession>
<protein>
    <submittedName>
        <fullName evidence="1">Uncharacterized protein</fullName>
    </submittedName>
</protein>